<name>A0AAD5M780_PARTN</name>
<gene>
    <name evidence="2" type="ORF">KIN20_007928</name>
</gene>
<organism evidence="2 3">
    <name type="scientific">Parelaphostrongylus tenuis</name>
    <name type="common">Meningeal worm</name>
    <dbReference type="NCBI Taxonomy" id="148309"/>
    <lineage>
        <taxon>Eukaryota</taxon>
        <taxon>Metazoa</taxon>
        <taxon>Ecdysozoa</taxon>
        <taxon>Nematoda</taxon>
        <taxon>Chromadorea</taxon>
        <taxon>Rhabditida</taxon>
        <taxon>Rhabditina</taxon>
        <taxon>Rhabditomorpha</taxon>
        <taxon>Strongyloidea</taxon>
        <taxon>Metastrongylidae</taxon>
        <taxon>Parelaphostrongylus</taxon>
    </lineage>
</organism>
<accession>A0AAD5M780</accession>
<evidence type="ECO:0000256" key="1">
    <source>
        <dbReference type="SAM" id="Phobius"/>
    </source>
</evidence>
<keyword evidence="1" id="KW-0472">Membrane</keyword>
<dbReference type="EMBL" id="JAHQIW010001228">
    <property type="protein sequence ID" value="KAJ1351788.1"/>
    <property type="molecule type" value="Genomic_DNA"/>
</dbReference>
<evidence type="ECO:0000313" key="3">
    <source>
        <dbReference type="Proteomes" id="UP001196413"/>
    </source>
</evidence>
<dbReference type="Proteomes" id="UP001196413">
    <property type="component" value="Unassembled WGS sequence"/>
</dbReference>
<feature type="transmembrane region" description="Helical" evidence="1">
    <location>
        <begin position="149"/>
        <end position="171"/>
    </location>
</feature>
<keyword evidence="1" id="KW-1133">Transmembrane helix</keyword>
<protein>
    <submittedName>
        <fullName evidence="2">Uncharacterized protein</fullName>
    </submittedName>
</protein>
<sequence>MKDPECSFIYNVSPVLVNPQPTAKARCHLSTCPKMSLFGPCNCSRFTRNQVVVLENSRASLWRDDSKLSARFSSRKNCNSNHLIENGNEDPSCSIRDLSKSRIFKPKEEYPIKMNSEAKSFQDACTFIDRPPEIETIDAYFAEHPILDYVGNSCAVGTLITMLWYIFDWFVRYLELRHRW</sequence>
<dbReference type="AlphaFoldDB" id="A0AAD5M780"/>
<keyword evidence="1" id="KW-0812">Transmembrane</keyword>
<comment type="caution">
    <text evidence="2">The sequence shown here is derived from an EMBL/GenBank/DDBJ whole genome shotgun (WGS) entry which is preliminary data.</text>
</comment>
<proteinExistence type="predicted"/>
<keyword evidence="3" id="KW-1185">Reference proteome</keyword>
<reference evidence="2" key="1">
    <citation type="submission" date="2021-06" db="EMBL/GenBank/DDBJ databases">
        <title>Parelaphostrongylus tenuis whole genome reference sequence.</title>
        <authorList>
            <person name="Garwood T.J."/>
            <person name="Larsen P.A."/>
            <person name="Fountain-Jones N.M."/>
            <person name="Garbe J.R."/>
            <person name="Macchietto M.G."/>
            <person name="Kania S.A."/>
            <person name="Gerhold R.W."/>
            <person name="Richards J.E."/>
            <person name="Wolf T.M."/>
        </authorList>
    </citation>
    <scope>NUCLEOTIDE SEQUENCE</scope>
    <source>
        <strain evidence="2">MNPRO001-30</strain>
        <tissue evidence="2">Meninges</tissue>
    </source>
</reference>
<evidence type="ECO:0000313" key="2">
    <source>
        <dbReference type="EMBL" id="KAJ1351788.1"/>
    </source>
</evidence>